<dbReference type="GO" id="GO:0004523">
    <property type="term" value="F:RNA-DNA hybrid ribonuclease activity"/>
    <property type="evidence" value="ECO:0007669"/>
    <property type="project" value="UniProtKB-UniRule"/>
</dbReference>
<comment type="cofactor">
    <cofactor evidence="2">
        <name>Mg(2+)</name>
        <dbReference type="ChEBI" id="CHEBI:18420"/>
    </cofactor>
</comment>
<comment type="similarity">
    <text evidence="5 14">Belongs to the RNase HII family. RnhC subfamily.</text>
</comment>
<dbReference type="CDD" id="cd06590">
    <property type="entry name" value="RNase_HII_bacteria_HIII_like"/>
    <property type="match status" value="1"/>
</dbReference>
<evidence type="ECO:0000256" key="9">
    <source>
        <dbReference type="ARBA" id="ARBA00022722"/>
    </source>
</evidence>
<dbReference type="NCBIfam" id="TIGR00716">
    <property type="entry name" value="rnhC"/>
    <property type="match status" value="1"/>
</dbReference>
<keyword evidence="18" id="KW-1185">Reference proteome</keyword>
<dbReference type="FunFam" id="3.30.420.10:FF:000047">
    <property type="entry name" value="Ribonuclease HIII"/>
    <property type="match status" value="1"/>
</dbReference>
<feature type="binding site" evidence="14 15">
    <location>
        <position position="118"/>
    </location>
    <ligand>
        <name>a divalent metal cation</name>
        <dbReference type="ChEBI" id="CHEBI:60240"/>
    </ligand>
</feature>
<reference evidence="18" key="1">
    <citation type="submission" date="2017-01" db="EMBL/GenBank/DDBJ databases">
        <authorList>
            <person name="Varghese N."/>
            <person name="Submissions S."/>
        </authorList>
    </citation>
    <scope>NUCLEOTIDE SEQUENCE [LARGE SCALE GENOMIC DNA]</scope>
    <source>
        <strain evidence="18">MNA4</strain>
    </source>
</reference>
<evidence type="ECO:0000256" key="3">
    <source>
        <dbReference type="ARBA" id="ARBA00004065"/>
    </source>
</evidence>
<dbReference type="InterPro" id="IPR012337">
    <property type="entry name" value="RNaseH-like_sf"/>
</dbReference>
<dbReference type="PANTHER" id="PTHR10954:SF23">
    <property type="entry name" value="RIBONUCLEASE"/>
    <property type="match status" value="1"/>
</dbReference>
<evidence type="ECO:0000256" key="10">
    <source>
        <dbReference type="ARBA" id="ARBA00022723"/>
    </source>
</evidence>
<feature type="domain" description="RNase H type-2" evidence="16">
    <location>
        <begin position="111"/>
        <end position="328"/>
    </location>
</feature>
<proteinExistence type="inferred from homology"/>
<dbReference type="GO" id="GO:0005737">
    <property type="term" value="C:cytoplasm"/>
    <property type="evidence" value="ECO:0007669"/>
    <property type="project" value="UniProtKB-SubCell"/>
</dbReference>
<keyword evidence="12 14" id="KW-0378">Hydrolase</keyword>
<organism evidence="17 18">
    <name type="scientific">Edaphobacillus lindanitolerans</name>
    <dbReference type="NCBI Taxonomy" id="550447"/>
    <lineage>
        <taxon>Bacteria</taxon>
        <taxon>Bacillati</taxon>
        <taxon>Bacillota</taxon>
        <taxon>Bacilli</taxon>
        <taxon>Bacillales</taxon>
        <taxon>Bacillaceae</taxon>
        <taxon>Edaphobacillus</taxon>
    </lineage>
</organism>
<dbReference type="InterPro" id="IPR001352">
    <property type="entry name" value="RNase_HII/HIII"/>
</dbReference>
<dbReference type="Proteomes" id="UP000187550">
    <property type="component" value="Unassembled WGS sequence"/>
</dbReference>
<dbReference type="Gene3D" id="3.30.310.10">
    <property type="entry name" value="TATA-Binding Protein"/>
    <property type="match status" value="1"/>
</dbReference>
<comment type="cofactor">
    <cofactor evidence="14 15">
        <name>Mn(2+)</name>
        <dbReference type="ChEBI" id="CHEBI:29035"/>
    </cofactor>
    <cofactor evidence="14 15">
        <name>Mg(2+)</name>
        <dbReference type="ChEBI" id="CHEBI:18420"/>
    </cofactor>
    <text evidence="14 15">Manganese or magnesium. Binds 1 divalent metal ion per monomer in the absence of substrate. May bind a second metal ion after substrate binding.</text>
</comment>
<dbReference type="CDD" id="cd14796">
    <property type="entry name" value="RNAse_HIII_N"/>
    <property type="match status" value="1"/>
</dbReference>
<dbReference type="Pfam" id="PF01351">
    <property type="entry name" value="RNase_HII"/>
    <property type="match status" value="1"/>
</dbReference>
<keyword evidence="10 14" id="KW-0479">Metal-binding</keyword>
<dbReference type="InterPro" id="IPR036397">
    <property type="entry name" value="RNaseH_sf"/>
</dbReference>
<dbReference type="InterPro" id="IPR024567">
    <property type="entry name" value="RNase_HII/HIII_dom"/>
</dbReference>
<dbReference type="EMBL" id="FTPL01000002">
    <property type="protein sequence ID" value="SIT83706.1"/>
    <property type="molecule type" value="Genomic_DNA"/>
</dbReference>
<dbReference type="AlphaFoldDB" id="A0A1U7PQE4"/>
<dbReference type="PROSITE" id="PS51975">
    <property type="entry name" value="RNASE_H_2"/>
    <property type="match status" value="1"/>
</dbReference>
<comment type="subcellular location">
    <subcellularLocation>
        <location evidence="4 14">Cytoplasm</location>
    </subcellularLocation>
</comment>
<dbReference type="GO" id="GO:0000287">
    <property type="term" value="F:magnesium ion binding"/>
    <property type="evidence" value="ECO:0007669"/>
    <property type="project" value="UniProtKB-UniRule"/>
</dbReference>
<accession>A0A1U7PQE4</accession>
<evidence type="ECO:0000256" key="4">
    <source>
        <dbReference type="ARBA" id="ARBA00004496"/>
    </source>
</evidence>
<evidence type="ECO:0000256" key="2">
    <source>
        <dbReference type="ARBA" id="ARBA00001946"/>
    </source>
</evidence>
<dbReference type="InterPro" id="IPR004641">
    <property type="entry name" value="RNase_HIII"/>
</dbReference>
<dbReference type="PIRSF" id="PIRSF037748">
    <property type="entry name" value="RnhC"/>
    <property type="match status" value="1"/>
</dbReference>
<dbReference type="GO" id="GO:0032299">
    <property type="term" value="C:ribonuclease H2 complex"/>
    <property type="evidence" value="ECO:0007669"/>
    <property type="project" value="TreeGrafter"/>
</dbReference>
<sequence>MSFLRTGRICTGWKDEKMSNTVIKMDTVQMQRLMDHYADSRVERRAPGVVFAAKTGGAAITAYKSGKVMFQGAAGEAEAAKWASSAGAELSAAAKKPAAKGDRLPDGLARMSVLGSDETGTGDFFGPVTVAACYVPADKVALAEELGVKDSKMLNDPLMRRIGPEIKAAFPNSVLVLPNEKYNTVQASGWSQGKIKALLHNQALRHVLRKLDGEKPDYILIDQFAERGIYYRHIAGEPEIIRENVLFSTKAENLHASVACASILARVAFLEEMDRLSGLAGTTLPKGAGKPVDEAAAKILLRKGDEFLASITKRHFANTGKAAALAAKRRTR</sequence>
<keyword evidence="11 14" id="KW-0255">Endonuclease</keyword>
<dbReference type="GO" id="GO:0003723">
    <property type="term" value="F:RNA binding"/>
    <property type="evidence" value="ECO:0007669"/>
    <property type="project" value="UniProtKB-UniRule"/>
</dbReference>
<keyword evidence="8 14" id="KW-0963">Cytoplasm</keyword>
<evidence type="ECO:0000259" key="16">
    <source>
        <dbReference type="PROSITE" id="PS51975"/>
    </source>
</evidence>
<protein>
    <recommendedName>
        <fullName evidence="7 14">Ribonuclease HIII</fullName>
        <shortName evidence="14">RNase HIII</shortName>
        <ecNumber evidence="6 14">3.1.26.4</ecNumber>
    </recommendedName>
</protein>
<evidence type="ECO:0000256" key="14">
    <source>
        <dbReference type="HAMAP-Rule" id="MF_00053"/>
    </source>
</evidence>
<dbReference type="HAMAP" id="MF_00053">
    <property type="entry name" value="RNase_HIII"/>
    <property type="match status" value="1"/>
</dbReference>
<dbReference type="InterPro" id="IPR012295">
    <property type="entry name" value="TBP_dom_sf"/>
</dbReference>
<dbReference type="Gene3D" id="3.30.420.10">
    <property type="entry name" value="Ribonuclease H-like superfamily/Ribonuclease H"/>
    <property type="match status" value="1"/>
</dbReference>
<evidence type="ECO:0000256" key="1">
    <source>
        <dbReference type="ARBA" id="ARBA00000077"/>
    </source>
</evidence>
<gene>
    <name evidence="14" type="primary">rnhC</name>
    <name evidence="17" type="ORF">SAMN05428946_1644</name>
</gene>
<evidence type="ECO:0000256" key="8">
    <source>
        <dbReference type="ARBA" id="ARBA00022490"/>
    </source>
</evidence>
<dbReference type="PANTHER" id="PTHR10954">
    <property type="entry name" value="RIBONUCLEASE H2 SUBUNIT A"/>
    <property type="match status" value="1"/>
</dbReference>
<evidence type="ECO:0000256" key="11">
    <source>
        <dbReference type="ARBA" id="ARBA00022759"/>
    </source>
</evidence>
<feature type="binding site" evidence="14 15">
    <location>
        <position position="222"/>
    </location>
    <ligand>
        <name>a divalent metal cation</name>
        <dbReference type="ChEBI" id="CHEBI:60240"/>
    </ligand>
</feature>
<evidence type="ECO:0000256" key="7">
    <source>
        <dbReference type="ARBA" id="ARBA00021407"/>
    </source>
</evidence>
<dbReference type="EC" id="3.1.26.4" evidence="6 14"/>
<evidence type="ECO:0000256" key="6">
    <source>
        <dbReference type="ARBA" id="ARBA00012180"/>
    </source>
</evidence>
<evidence type="ECO:0000256" key="5">
    <source>
        <dbReference type="ARBA" id="ARBA00008378"/>
    </source>
</evidence>
<name>A0A1U7PQE4_9BACI</name>
<evidence type="ECO:0000256" key="12">
    <source>
        <dbReference type="ARBA" id="ARBA00022801"/>
    </source>
</evidence>
<evidence type="ECO:0000313" key="18">
    <source>
        <dbReference type="Proteomes" id="UP000187550"/>
    </source>
</evidence>
<dbReference type="STRING" id="550447.SAMN05428946_1644"/>
<evidence type="ECO:0000256" key="15">
    <source>
        <dbReference type="PROSITE-ProRule" id="PRU01319"/>
    </source>
</evidence>
<keyword evidence="13 14" id="KW-0460">Magnesium</keyword>
<dbReference type="SUPFAM" id="SSF53098">
    <property type="entry name" value="Ribonuclease H-like"/>
    <property type="match status" value="1"/>
</dbReference>
<comment type="function">
    <text evidence="3 14">Endonuclease that specifically degrades the RNA of RNA-DNA hybrids.</text>
</comment>
<dbReference type="InterPro" id="IPR024568">
    <property type="entry name" value="RNase_HIII_N"/>
</dbReference>
<dbReference type="Pfam" id="PF11858">
    <property type="entry name" value="DUF3378"/>
    <property type="match status" value="1"/>
</dbReference>
<dbReference type="GO" id="GO:0043137">
    <property type="term" value="P:DNA replication, removal of RNA primer"/>
    <property type="evidence" value="ECO:0007669"/>
    <property type="project" value="TreeGrafter"/>
</dbReference>
<comment type="catalytic activity">
    <reaction evidence="1 14 15">
        <text>Endonucleolytic cleavage to 5'-phosphomonoester.</text>
        <dbReference type="EC" id="3.1.26.4"/>
    </reaction>
</comment>
<evidence type="ECO:0000256" key="13">
    <source>
        <dbReference type="ARBA" id="ARBA00022842"/>
    </source>
</evidence>
<feature type="binding site" evidence="14 15">
    <location>
        <position position="117"/>
    </location>
    <ligand>
        <name>a divalent metal cation</name>
        <dbReference type="ChEBI" id="CHEBI:60240"/>
    </ligand>
</feature>
<dbReference type="GO" id="GO:0006298">
    <property type="term" value="P:mismatch repair"/>
    <property type="evidence" value="ECO:0007669"/>
    <property type="project" value="TreeGrafter"/>
</dbReference>
<keyword evidence="9 14" id="KW-0540">Nuclease</keyword>
<evidence type="ECO:0000313" key="17">
    <source>
        <dbReference type="EMBL" id="SIT83706.1"/>
    </source>
</evidence>